<feature type="transmembrane region" description="Helical" evidence="9">
    <location>
        <begin position="487"/>
        <end position="506"/>
    </location>
</feature>
<dbReference type="PANTHER" id="PTHR23517">
    <property type="entry name" value="RESISTANCE PROTEIN MDTM, PUTATIVE-RELATED-RELATED"/>
    <property type="match status" value="1"/>
</dbReference>
<proteinExistence type="inferred from homology"/>
<comment type="similarity">
    <text evidence="8">Belongs to the major facilitator superfamily. Proton-dependent oligopeptide transporter (POT/PTR) (TC 2.A.17) family.</text>
</comment>
<organism evidence="10 11">
    <name type="scientific">Hyphomonas atlantica</name>
    <dbReference type="NCBI Taxonomy" id="1280948"/>
    <lineage>
        <taxon>Bacteria</taxon>
        <taxon>Pseudomonadati</taxon>
        <taxon>Pseudomonadota</taxon>
        <taxon>Alphaproteobacteria</taxon>
        <taxon>Hyphomonadales</taxon>
        <taxon>Hyphomonadaceae</taxon>
        <taxon>Hyphomonas</taxon>
    </lineage>
</organism>
<feature type="transmembrane region" description="Helical" evidence="9">
    <location>
        <begin position="250"/>
        <end position="274"/>
    </location>
</feature>
<evidence type="ECO:0000256" key="4">
    <source>
        <dbReference type="ARBA" id="ARBA00022692"/>
    </source>
</evidence>
<gene>
    <name evidence="10" type="ORF">HY36_07850</name>
</gene>
<comment type="caution">
    <text evidence="10">The sequence shown here is derived from an EMBL/GenBank/DDBJ whole genome shotgun (WGS) entry which is preliminary data.</text>
</comment>
<evidence type="ECO:0000313" key="11">
    <source>
        <dbReference type="Proteomes" id="UP000024547"/>
    </source>
</evidence>
<protein>
    <recommendedName>
        <fullName evidence="12">MFS transporter</fullName>
    </recommendedName>
</protein>
<accession>A0A059DZ30</accession>
<feature type="transmembrane region" description="Helical" evidence="9">
    <location>
        <begin position="351"/>
        <end position="370"/>
    </location>
</feature>
<evidence type="ECO:0000256" key="7">
    <source>
        <dbReference type="ARBA" id="ARBA00023136"/>
    </source>
</evidence>
<sequence>MIKVPVRKNFRGVERVTDITATGEAGKPRDTSFFGHPKGLAILFFTEMWERFSYYGMRGLLVLYLTQHFLFSDEKSSIMYGAYTALVYVMTIIGGTLADRYLGQRKAVTFGAILLCLGHFGMAFEGSGSKEYVVSNGTEIEILHEGRGDNRQLFVDLDGETRRVVFEQGSGDLQILESADDADEPTAPVYQEFAKGEYTTRVEQQELYTNILFLSLAFIIAGVGYLKANISTIVGAIYEFDDPRRDSGFSLFYMGINLGSLLSSLTCGIIGIVWGWKYGFGLAGIGMFAGLAVFLWGQKFLEGKAEPPNPETLKKSFLGPINVEMACYLAGALVIAVAMLFVMNAEVIPDWFVGSLGIAIFIGLVGYAFVKLQGTERNRMFAAIYFVLAQIPFWALFEQAGSSLTLFTDRLVDKEMFGMNVPTPVFQFLNAGYIVIFAPIFAWMWIALSKRKMEPSTPVKFAIGVFLAGLGFLSLVGGIGMSGAGMTAVGFIFLIYWVHTMGELMVSPVGLSAVTKLAPARVVGMTMGAWFLYSGLSNYLAGVIARTTGAETIGGQITDVAAAKATYVSVYSNVGYVAMGIGVLMLIISPIIKHWMKGSDELPPESSMVSDEMF</sequence>
<name>A0A059DZ30_9PROT</name>
<dbReference type="InterPro" id="IPR000109">
    <property type="entry name" value="POT_fam"/>
</dbReference>
<dbReference type="Proteomes" id="UP000024547">
    <property type="component" value="Unassembled WGS sequence"/>
</dbReference>
<dbReference type="Pfam" id="PF00854">
    <property type="entry name" value="PTR2"/>
    <property type="match status" value="1"/>
</dbReference>
<keyword evidence="7 9" id="KW-0472">Membrane</keyword>
<feature type="transmembrane region" description="Helical" evidence="9">
    <location>
        <begin position="211"/>
        <end position="238"/>
    </location>
</feature>
<keyword evidence="5" id="KW-0571">Peptide transport</keyword>
<feature type="transmembrane region" description="Helical" evidence="9">
    <location>
        <begin position="52"/>
        <end position="71"/>
    </location>
</feature>
<keyword evidence="2 8" id="KW-0813">Transport</keyword>
<feature type="transmembrane region" description="Helical" evidence="9">
    <location>
        <begin position="382"/>
        <end position="408"/>
    </location>
</feature>
<feature type="transmembrane region" description="Helical" evidence="9">
    <location>
        <begin position="574"/>
        <end position="592"/>
    </location>
</feature>
<evidence type="ECO:0000256" key="8">
    <source>
        <dbReference type="RuleBase" id="RU003755"/>
    </source>
</evidence>
<keyword evidence="11" id="KW-1185">Reference proteome</keyword>
<dbReference type="PANTHER" id="PTHR23517:SF15">
    <property type="entry name" value="PROTON-DEPENDENT OLIGOPEPTIDE FAMILY TRANSPORT PROTEIN"/>
    <property type="match status" value="1"/>
</dbReference>
<evidence type="ECO:0000256" key="3">
    <source>
        <dbReference type="ARBA" id="ARBA00022475"/>
    </source>
</evidence>
<evidence type="ECO:0000313" key="10">
    <source>
        <dbReference type="EMBL" id="KCZ59181.1"/>
    </source>
</evidence>
<dbReference type="NCBIfam" id="TIGR00924">
    <property type="entry name" value="yjdL_sub1_fam"/>
    <property type="match status" value="1"/>
</dbReference>
<feature type="transmembrane region" description="Helical" evidence="9">
    <location>
        <begin position="280"/>
        <end position="297"/>
    </location>
</feature>
<feature type="transmembrane region" description="Helical" evidence="9">
    <location>
        <begin position="325"/>
        <end position="345"/>
    </location>
</feature>
<keyword evidence="6 9" id="KW-1133">Transmembrane helix</keyword>
<dbReference type="STRING" id="1280948.HY36_07850"/>
<keyword evidence="5" id="KW-0653">Protein transport</keyword>
<dbReference type="InterPro" id="IPR050171">
    <property type="entry name" value="MFS_Transporters"/>
</dbReference>
<dbReference type="InterPro" id="IPR018456">
    <property type="entry name" value="PTR2_symporter_CS"/>
</dbReference>
<reference evidence="10 11" key="1">
    <citation type="journal article" date="2014" name="Antonie Van Leeuwenhoek">
        <title>Hyphomonas beringensis sp. nov. and Hyphomonas chukchiensis sp. nov., isolated from surface seawater of the Bering Sea and Chukchi Sea.</title>
        <authorList>
            <person name="Li C."/>
            <person name="Lai Q."/>
            <person name="Li G."/>
            <person name="Dong C."/>
            <person name="Wang J."/>
            <person name="Liao Y."/>
            <person name="Shao Z."/>
        </authorList>
    </citation>
    <scope>NUCLEOTIDE SEQUENCE [LARGE SCALE GENOMIC DNA]</scope>
    <source>
        <strain evidence="10 11">22II1-22F38</strain>
    </source>
</reference>
<keyword evidence="4 8" id="KW-0812">Transmembrane</keyword>
<feature type="transmembrane region" description="Helical" evidence="9">
    <location>
        <begin position="428"/>
        <end position="449"/>
    </location>
</feature>
<comment type="subcellular location">
    <subcellularLocation>
        <location evidence="1">Cell membrane</location>
        <topology evidence="1">Multi-pass membrane protein</topology>
    </subcellularLocation>
    <subcellularLocation>
        <location evidence="8">Membrane</location>
        <topology evidence="8">Multi-pass membrane protein</topology>
    </subcellularLocation>
</comment>
<dbReference type="GO" id="GO:0006857">
    <property type="term" value="P:oligopeptide transport"/>
    <property type="evidence" value="ECO:0007669"/>
    <property type="project" value="InterPro"/>
</dbReference>
<dbReference type="GO" id="GO:0005886">
    <property type="term" value="C:plasma membrane"/>
    <property type="evidence" value="ECO:0007669"/>
    <property type="project" value="UniProtKB-SubCell"/>
</dbReference>
<dbReference type="CDD" id="cd17346">
    <property type="entry name" value="MFS_DtpA_like"/>
    <property type="match status" value="1"/>
</dbReference>
<evidence type="ECO:0000256" key="2">
    <source>
        <dbReference type="ARBA" id="ARBA00022448"/>
    </source>
</evidence>
<evidence type="ECO:0000256" key="6">
    <source>
        <dbReference type="ARBA" id="ARBA00022989"/>
    </source>
</evidence>
<feature type="transmembrane region" description="Helical" evidence="9">
    <location>
        <begin position="107"/>
        <end position="124"/>
    </location>
</feature>
<evidence type="ECO:0000256" key="5">
    <source>
        <dbReference type="ARBA" id="ARBA00022856"/>
    </source>
</evidence>
<dbReference type="SUPFAM" id="SSF103473">
    <property type="entry name" value="MFS general substrate transporter"/>
    <property type="match status" value="1"/>
</dbReference>
<dbReference type="PATRIC" id="fig|1280948.3.peg.2686"/>
<feature type="transmembrane region" description="Helical" evidence="9">
    <location>
        <begin position="77"/>
        <end position="98"/>
    </location>
</feature>
<dbReference type="PROSITE" id="PS01023">
    <property type="entry name" value="PTR2_2"/>
    <property type="match status" value="1"/>
</dbReference>
<evidence type="ECO:0008006" key="12">
    <source>
        <dbReference type="Google" id="ProtNLM"/>
    </source>
</evidence>
<keyword evidence="3" id="KW-1003">Cell membrane</keyword>
<dbReference type="Gene3D" id="1.20.1250.20">
    <property type="entry name" value="MFS general substrate transporter like domains"/>
    <property type="match status" value="2"/>
</dbReference>
<dbReference type="eggNOG" id="COG3104">
    <property type="taxonomic scope" value="Bacteria"/>
</dbReference>
<feature type="transmembrane region" description="Helical" evidence="9">
    <location>
        <begin position="461"/>
        <end position="481"/>
    </location>
</feature>
<evidence type="ECO:0000256" key="1">
    <source>
        <dbReference type="ARBA" id="ARBA00004651"/>
    </source>
</evidence>
<dbReference type="EMBL" id="AWFH01000045">
    <property type="protein sequence ID" value="KCZ59181.1"/>
    <property type="molecule type" value="Genomic_DNA"/>
</dbReference>
<dbReference type="GO" id="GO:1904680">
    <property type="term" value="F:peptide transmembrane transporter activity"/>
    <property type="evidence" value="ECO:0007669"/>
    <property type="project" value="InterPro"/>
</dbReference>
<evidence type="ECO:0000256" key="9">
    <source>
        <dbReference type="SAM" id="Phobius"/>
    </source>
</evidence>
<dbReference type="InterPro" id="IPR036259">
    <property type="entry name" value="MFS_trans_sf"/>
</dbReference>
<dbReference type="AlphaFoldDB" id="A0A059DZ30"/>
<dbReference type="InterPro" id="IPR005279">
    <property type="entry name" value="Dipep/tripep_permease"/>
</dbReference>